<sequence>MSVAHLQISRARCLLATCFSRRPLEAITLRATSMRRGFLKPCSGKTPNARTIANSARPVPIPCPLVRQLDLVPSMKTTEEAFTRALRDPGFNAAWGRIPGTEDGPHAITAGIYTVSAAGSTLLTRSCKPFKRAGGLYEIRDTHVAGRGMFALEGFLPGSLIAHERPLLILSVAEMSPVVAGLPVWKECPGGEHCLVEAAVAAMPEDARRLLLSLVSSRTGPSMTHNITNTNAYTIGNLDGCIGVYGAIFEDMSRVNHSCSPNAEFLWNMDTLTGDVRALRHIAPGEQITTSYVDVFSPYTSRLDTLWRSYTFRCQCPTCTLQPHQIIDDDLFRTEIYNLLDPARRPAVGLCNALHVTKTYLLKARRMERDGFYDACGWVAVARVLVEAASVLGERGRAVRWATRAAEMTRAATGTDGGWAAVAAAPEQTLWWQRGGEVEGGTDRAVWSGPQFSVSQAAM</sequence>
<organism evidence="1 2">
    <name type="scientific">Auriscalpium vulgare</name>
    <dbReference type="NCBI Taxonomy" id="40419"/>
    <lineage>
        <taxon>Eukaryota</taxon>
        <taxon>Fungi</taxon>
        <taxon>Dikarya</taxon>
        <taxon>Basidiomycota</taxon>
        <taxon>Agaricomycotina</taxon>
        <taxon>Agaricomycetes</taxon>
        <taxon>Russulales</taxon>
        <taxon>Auriscalpiaceae</taxon>
        <taxon>Auriscalpium</taxon>
    </lineage>
</organism>
<reference evidence="1" key="1">
    <citation type="submission" date="2021-02" db="EMBL/GenBank/DDBJ databases">
        <authorList>
            <consortium name="DOE Joint Genome Institute"/>
            <person name="Ahrendt S."/>
            <person name="Looney B.P."/>
            <person name="Miyauchi S."/>
            <person name="Morin E."/>
            <person name="Drula E."/>
            <person name="Courty P.E."/>
            <person name="Chicoki N."/>
            <person name="Fauchery L."/>
            <person name="Kohler A."/>
            <person name="Kuo A."/>
            <person name="Labutti K."/>
            <person name="Pangilinan J."/>
            <person name="Lipzen A."/>
            <person name="Riley R."/>
            <person name="Andreopoulos W."/>
            <person name="He G."/>
            <person name="Johnson J."/>
            <person name="Barry K.W."/>
            <person name="Grigoriev I.V."/>
            <person name="Nagy L."/>
            <person name="Hibbett D."/>
            <person name="Henrissat B."/>
            <person name="Matheny P.B."/>
            <person name="Labbe J."/>
            <person name="Martin F."/>
        </authorList>
    </citation>
    <scope>NUCLEOTIDE SEQUENCE</scope>
    <source>
        <strain evidence="1">FP105234-sp</strain>
    </source>
</reference>
<name>A0ACB8RIS9_9AGAM</name>
<proteinExistence type="predicted"/>
<reference evidence="1" key="2">
    <citation type="journal article" date="2022" name="New Phytol.">
        <title>Evolutionary transition to the ectomycorrhizal habit in the genomes of a hyperdiverse lineage of mushroom-forming fungi.</title>
        <authorList>
            <person name="Looney B."/>
            <person name="Miyauchi S."/>
            <person name="Morin E."/>
            <person name="Drula E."/>
            <person name="Courty P.E."/>
            <person name="Kohler A."/>
            <person name="Kuo A."/>
            <person name="LaButti K."/>
            <person name="Pangilinan J."/>
            <person name="Lipzen A."/>
            <person name="Riley R."/>
            <person name="Andreopoulos W."/>
            <person name="He G."/>
            <person name="Johnson J."/>
            <person name="Nolan M."/>
            <person name="Tritt A."/>
            <person name="Barry K.W."/>
            <person name="Grigoriev I.V."/>
            <person name="Nagy L.G."/>
            <person name="Hibbett D."/>
            <person name="Henrissat B."/>
            <person name="Matheny P.B."/>
            <person name="Labbe J."/>
            <person name="Martin F.M."/>
        </authorList>
    </citation>
    <scope>NUCLEOTIDE SEQUENCE</scope>
    <source>
        <strain evidence="1">FP105234-sp</strain>
    </source>
</reference>
<accession>A0ACB8RIS9</accession>
<evidence type="ECO:0000313" key="2">
    <source>
        <dbReference type="Proteomes" id="UP000814033"/>
    </source>
</evidence>
<dbReference type="EMBL" id="MU275995">
    <property type="protein sequence ID" value="KAI0044074.1"/>
    <property type="molecule type" value="Genomic_DNA"/>
</dbReference>
<comment type="caution">
    <text evidence="1">The sequence shown here is derived from an EMBL/GenBank/DDBJ whole genome shotgun (WGS) entry which is preliminary data.</text>
</comment>
<keyword evidence="2" id="KW-1185">Reference proteome</keyword>
<evidence type="ECO:0000313" key="1">
    <source>
        <dbReference type="EMBL" id="KAI0044074.1"/>
    </source>
</evidence>
<dbReference type="Proteomes" id="UP000814033">
    <property type="component" value="Unassembled WGS sequence"/>
</dbReference>
<gene>
    <name evidence="1" type="ORF">FA95DRAFT_305481</name>
</gene>
<protein>
    <submittedName>
        <fullName evidence="1">SET domain-containing protein</fullName>
    </submittedName>
</protein>